<evidence type="ECO:0000256" key="3">
    <source>
        <dbReference type="ARBA" id="ARBA00023239"/>
    </source>
</evidence>
<dbReference type="RefSeq" id="WP_238745223.1">
    <property type="nucleotide sequence ID" value="NZ_JAKOOW010000005.1"/>
</dbReference>
<evidence type="ECO:0000256" key="4">
    <source>
        <dbReference type="ARBA" id="ARBA00023316"/>
    </source>
</evidence>
<comment type="caution">
    <text evidence="9">The sequence shown here is derived from an EMBL/GenBank/DDBJ whole genome shotgun (WGS) entry which is preliminary data.</text>
</comment>
<comment type="catalytic activity">
    <reaction evidence="1">
        <text>Exolytic cleavage of the (1-&gt;4)-beta-glycosidic linkage between N-acetylmuramic acid (MurNAc) and N-acetylglucosamine (GlcNAc) residues in peptidoglycan, from either the reducing or the non-reducing ends of the peptidoglycan chains, with concomitant formation of a 1,6-anhydrobond in the MurNAc residue.</text>
        <dbReference type="EC" id="4.2.2.n1"/>
    </reaction>
</comment>
<dbReference type="CDD" id="cd14485">
    <property type="entry name" value="mltA_like_LT_A"/>
    <property type="match status" value="1"/>
</dbReference>
<evidence type="ECO:0000313" key="9">
    <source>
        <dbReference type="EMBL" id="MCG6503157.1"/>
    </source>
</evidence>
<keyword evidence="4" id="KW-0961">Cell wall biogenesis/degradation</keyword>
<dbReference type="InterPro" id="IPR010611">
    <property type="entry name" value="3D_dom"/>
</dbReference>
<dbReference type="Gene3D" id="2.40.40.10">
    <property type="entry name" value="RlpA-like domain"/>
    <property type="match status" value="1"/>
</dbReference>
<evidence type="ECO:0000259" key="8">
    <source>
        <dbReference type="SMART" id="SM00925"/>
    </source>
</evidence>
<gene>
    <name evidence="9" type="ORF">MB824_01390</name>
</gene>
<sequence length="448" mass="47926">MPMKFTRLLLPAAAALLLAGCFGGGGGRHRPGSVPQQPQTPAQPGGAAVPSGRPQAAGTVHAPSGSGASYRAVSFAELPQWSSQPFSGSLKSFRQSCTKLAARPQWSAVCTQAQRTGASDAEARQFFERYFTAWQVSGNGRLDGTVTGYYEPVLTGDTRMNGRARYPIYGLPADLVSVPLPASLRGSKAVVRVRATGSGSGQISPSGSHTANLADFPITERSSSLKGRFEGSRFVPYYTRAQINSGAINDRAPVLAYADDPIELFFMHIQGSGRLRTPDGRFVRLGFADKNEHRYGSIGRYMADKGYLPLGQTSMQGIKRWMAANPGKLSEVLAQNPSYVFFRQLPGDDSGPLGALGVPLSGGFSGAVDKRYITLGAPLFVATIHPETRRGLNRLIVAQDTGSAIKGAVRVDFFWGYGDNAGQSAGKMKDKGYVWMLLPNGMLPEYHP</sequence>
<feature type="signal peptide" evidence="7">
    <location>
        <begin position="1"/>
        <end position="23"/>
    </location>
</feature>
<dbReference type="SUPFAM" id="SSF50685">
    <property type="entry name" value="Barwin-like endoglucanases"/>
    <property type="match status" value="1"/>
</dbReference>
<reference evidence="9 10" key="1">
    <citation type="submission" date="2022-02" db="EMBL/GenBank/DDBJ databases">
        <title>Genome sequence data of Kingella unionensis sp. nov. strain CICC 24913 (CCUG 75125).</title>
        <authorList>
            <person name="Xiao M."/>
        </authorList>
    </citation>
    <scope>NUCLEOTIDE SEQUENCE [LARGE SCALE GENOMIC DNA]</scope>
    <source>
        <strain evidence="9 10">CICC 24913</strain>
    </source>
</reference>
<dbReference type="PANTHER" id="PTHR30124:SF0">
    <property type="entry name" value="MEMBRANE-BOUND LYTIC MUREIN TRANSGLYCOSYLASE A"/>
    <property type="match status" value="1"/>
</dbReference>
<dbReference type="Pfam" id="PF06725">
    <property type="entry name" value="3D"/>
    <property type="match status" value="1"/>
</dbReference>
<feature type="chain" id="PRO_5046505510" description="peptidoglycan lytic exotransglycosylase" evidence="7">
    <location>
        <begin position="24"/>
        <end position="448"/>
    </location>
</feature>
<keyword evidence="7" id="KW-0732">Signal</keyword>
<dbReference type="EMBL" id="JAKOOW010000005">
    <property type="protein sequence ID" value="MCG6503157.1"/>
    <property type="molecule type" value="Genomic_DNA"/>
</dbReference>
<accession>A0ABS9NK41</accession>
<evidence type="ECO:0000256" key="6">
    <source>
        <dbReference type="SAM" id="MobiDB-lite"/>
    </source>
</evidence>
<protein>
    <recommendedName>
        <fullName evidence="2">peptidoglycan lytic exotransglycosylase</fullName>
        <ecNumber evidence="2">4.2.2.n1</ecNumber>
    </recommendedName>
    <alternativeName>
        <fullName evidence="5">Murein hydrolase A</fullName>
    </alternativeName>
</protein>
<keyword evidence="10" id="KW-1185">Reference proteome</keyword>
<dbReference type="CDD" id="cd14668">
    <property type="entry name" value="mlta_B"/>
    <property type="match status" value="1"/>
</dbReference>
<feature type="domain" description="Lytic transglycosylase MltA" evidence="8">
    <location>
        <begin position="153"/>
        <end position="343"/>
    </location>
</feature>
<evidence type="ECO:0000313" key="10">
    <source>
        <dbReference type="Proteomes" id="UP001298424"/>
    </source>
</evidence>
<dbReference type="Pfam" id="PF03562">
    <property type="entry name" value="MltA"/>
    <property type="match status" value="1"/>
</dbReference>
<keyword evidence="3" id="KW-0456">Lyase</keyword>
<dbReference type="Proteomes" id="UP001298424">
    <property type="component" value="Unassembled WGS sequence"/>
</dbReference>
<dbReference type="Gene3D" id="2.40.240.50">
    <property type="entry name" value="Barwin-like endoglucanases"/>
    <property type="match status" value="1"/>
</dbReference>
<dbReference type="Gene3D" id="2.40.50.270">
    <property type="entry name" value="transglycosylase MltA"/>
    <property type="match status" value="1"/>
</dbReference>
<feature type="region of interest" description="Disordered" evidence="6">
    <location>
        <begin position="28"/>
        <end position="63"/>
    </location>
</feature>
<dbReference type="InterPro" id="IPR005300">
    <property type="entry name" value="MltA_B"/>
</dbReference>
<organism evidence="9 10">
    <name type="scientific">Kingella pumchi</name>
    <dbReference type="NCBI Taxonomy" id="2779506"/>
    <lineage>
        <taxon>Bacteria</taxon>
        <taxon>Pseudomonadati</taxon>
        <taxon>Pseudomonadota</taxon>
        <taxon>Betaproteobacteria</taxon>
        <taxon>Neisseriales</taxon>
        <taxon>Neisseriaceae</taxon>
        <taxon>Kingella</taxon>
    </lineage>
</organism>
<dbReference type="PIRSF" id="PIRSF019422">
    <property type="entry name" value="MltA"/>
    <property type="match status" value="1"/>
</dbReference>
<dbReference type="InterPro" id="IPR026044">
    <property type="entry name" value="MltA"/>
</dbReference>
<name>A0ABS9NK41_9NEIS</name>
<dbReference type="InterPro" id="IPR036908">
    <property type="entry name" value="RlpA-like_sf"/>
</dbReference>
<proteinExistence type="predicted"/>
<dbReference type="SMART" id="SM00925">
    <property type="entry name" value="MltA"/>
    <property type="match status" value="1"/>
</dbReference>
<dbReference type="EC" id="4.2.2.n1" evidence="2"/>
<dbReference type="PANTHER" id="PTHR30124">
    <property type="entry name" value="MEMBRANE-BOUND LYTIC MUREIN TRANSGLYCOSYLASE A"/>
    <property type="match status" value="1"/>
</dbReference>
<feature type="compositionally biased region" description="Low complexity" evidence="6">
    <location>
        <begin position="34"/>
        <end position="50"/>
    </location>
</feature>
<evidence type="ECO:0000256" key="7">
    <source>
        <dbReference type="SAM" id="SignalP"/>
    </source>
</evidence>
<evidence type="ECO:0000256" key="5">
    <source>
        <dbReference type="ARBA" id="ARBA00030918"/>
    </source>
</evidence>
<evidence type="ECO:0000256" key="1">
    <source>
        <dbReference type="ARBA" id="ARBA00001420"/>
    </source>
</evidence>
<evidence type="ECO:0000256" key="2">
    <source>
        <dbReference type="ARBA" id="ARBA00012587"/>
    </source>
</evidence>
<dbReference type="PROSITE" id="PS51257">
    <property type="entry name" value="PROKAR_LIPOPROTEIN"/>
    <property type="match status" value="1"/>
</dbReference>